<dbReference type="Gene3D" id="3.40.50.11820">
    <property type="match status" value="1"/>
</dbReference>
<accession>A0ABU7VXD2</accession>
<evidence type="ECO:0000313" key="10">
    <source>
        <dbReference type="Proteomes" id="UP001306950"/>
    </source>
</evidence>
<comment type="similarity">
    <text evidence="2">Belongs to the CDP-glycerol glycerophosphotransferase family.</text>
</comment>
<evidence type="ECO:0000256" key="6">
    <source>
        <dbReference type="ARBA" id="ARBA00023136"/>
    </source>
</evidence>
<dbReference type="SUPFAM" id="SSF53756">
    <property type="entry name" value="UDP-Glycosyltransferase/glycogen phosphorylase"/>
    <property type="match status" value="2"/>
</dbReference>
<evidence type="ECO:0000259" key="8">
    <source>
        <dbReference type="Pfam" id="PF00534"/>
    </source>
</evidence>
<name>A0ABU7VXD2_9BACL</name>
<dbReference type="RefSeq" id="WP_331848356.1">
    <property type="nucleotide sequence ID" value="NZ_JAZHPZ010000012.1"/>
</dbReference>
<evidence type="ECO:0000256" key="1">
    <source>
        <dbReference type="ARBA" id="ARBA00004202"/>
    </source>
</evidence>
<dbReference type="InterPro" id="IPR043148">
    <property type="entry name" value="TagF_C"/>
</dbReference>
<dbReference type="Gene3D" id="3.40.50.12580">
    <property type="match status" value="1"/>
</dbReference>
<keyword evidence="6" id="KW-0472">Membrane</keyword>
<reference evidence="9 10" key="1">
    <citation type="submission" date="2024-02" db="EMBL/GenBank/DDBJ databases">
        <title>A nitrogen-fixing paenibacillus bacterium.</title>
        <authorList>
            <person name="Zhang W.L."/>
            <person name="Chen S.F."/>
        </authorList>
    </citation>
    <scope>NUCLEOTIDE SEQUENCE [LARGE SCALE GENOMIC DNA]</scope>
    <source>
        <strain evidence="9 10">M1</strain>
    </source>
</reference>
<evidence type="ECO:0000256" key="4">
    <source>
        <dbReference type="ARBA" id="ARBA00022679"/>
    </source>
</evidence>
<dbReference type="PANTHER" id="PTHR37316:SF3">
    <property type="entry name" value="TEICHOIC ACID GLYCEROL-PHOSPHATE TRANSFERASE"/>
    <property type="match status" value="1"/>
</dbReference>
<evidence type="ECO:0000256" key="7">
    <source>
        <dbReference type="SAM" id="Coils"/>
    </source>
</evidence>
<keyword evidence="5" id="KW-0777">Teichoic acid biosynthesis</keyword>
<organism evidence="9 10">
    <name type="scientific">Paenibacillus haidiansis</name>
    <dbReference type="NCBI Taxonomy" id="1574488"/>
    <lineage>
        <taxon>Bacteria</taxon>
        <taxon>Bacillati</taxon>
        <taxon>Bacillota</taxon>
        <taxon>Bacilli</taxon>
        <taxon>Bacillales</taxon>
        <taxon>Paenibacillaceae</taxon>
        <taxon>Paenibacillus</taxon>
    </lineage>
</organism>
<evidence type="ECO:0000313" key="9">
    <source>
        <dbReference type="EMBL" id="MEF2968145.1"/>
    </source>
</evidence>
<keyword evidence="3" id="KW-1003">Cell membrane</keyword>
<dbReference type="PANTHER" id="PTHR37316">
    <property type="entry name" value="TEICHOIC ACID GLYCEROL-PHOSPHATE PRIMASE"/>
    <property type="match status" value="1"/>
</dbReference>
<dbReference type="InterPro" id="IPR043149">
    <property type="entry name" value="TagF_N"/>
</dbReference>
<evidence type="ECO:0000256" key="3">
    <source>
        <dbReference type="ARBA" id="ARBA00022475"/>
    </source>
</evidence>
<sequence>MIKKILKNILIPIKSFFNNPNYRLRLKYAYYRDRKKINEKTILYEAYHGRSMTCNPYAIFKQLLEKFEFSDFKHIWVLNDLNDPNVSKYSNNKNIEFVALNSREYLKYLATAKYLINNTTFPSYFNKRLEQVYINTWHGTPLKHMGKDIAKADFAHHKNIQRNLLHCDYIVMPNQFTTENLLDSHDVLTILPGKIINEGYPRNDLLFKASSFVRDTLKISSTKKIILYAPTWRGTGENREINTTEQLQNDVKEIQKSVGDSYEILLKVHPFIYKYLKNEMNLNVNLVPDWIDTNELMSIVDVLITDYSSIFFDFLPRKKPILFYVYDWESYKKDRGFYLDLNTLPGPLCYTLQELIANIINVESVKDKYENRLKEYKDKYCTKDDGNVTNRIVDIIFKNDSNFNVYSVQDNRKKILIYPGGFENNGITSSINNLLNNIDYSKYNITLILNDKYKEIELGNVQKINPRANKLYRLGTFNFRFFEHYSHLIVSKLSKYAFFRQFYCTKVYKDEFHRVFGDVVFDNAINFSGYSELWTQLFAFNSFKKKSIFLHNDMLAESQKSKHKKRFEVIFPLYEYFDKIASVSSTTREINESNLSPYISGISNKMITVTNSIDYQAISEKAKQFSNVKIGNVVYHAISINHNNRTVSFKGVSLPDDNTISFVTMGRFSVEKDHIKLINAFYEVNSEFPNTKLFIIGDGPLKKELISQINKLSLSEQVILTGQLENPFPIINKCDCFVLSSNYEGQPMVLLETMVLGKPIISTDIPGSRFVLEDGYGLLVENSVQGLVKGMKEFVEKNIKFNSFDYISYNKKTMENFYKEIC</sequence>
<dbReference type="InterPro" id="IPR001296">
    <property type="entry name" value="Glyco_trans_1"/>
</dbReference>
<feature type="coiled-coil region" evidence="7">
    <location>
        <begin position="352"/>
        <end position="379"/>
    </location>
</feature>
<keyword evidence="7" id="KW-0175">Coiled coil</keyword>
<dbReference type="Pfam" id="PF00534">
    <property type="entry name" value="Glycos_transf_1"/>
    <property type="match status" value="1"/>
</dbReference>
<keyword evidence="4" id="KW-0808">Transferase</keyword>
<evidence type="ECO:0000256" key="5">
    <source>
        <dbReference type="ARBA" id="ARBA00022944"/>
    </source>
</evidence>
<feature type="domain" description="Glycosyl transferase family 1" evidence="8">
    <location>
        <begin position="654"/>
        <end position="805"/>
    </location>
</feature>
<dbReference type="Proteomes" id="UP001306950">
    <property type="component" value="Unassembled WGS sequence"/>
</dbReference>
<comment type="caution">
    <text evidence="9">The sequence shown here is derived from an EMBL/GenBank/DDBJ whole genome shotgun (WGS) entry which is preliminary data.</text>
</comment>
<comment type="subcellular location">
    <subcellularLocation>
        <location evidence="1">Cell membrane</location>
        <topology evidence="1">Peripheral membrane protein</topology>
    </subcellularLocation>
</comment>
<dbReference type="CDD" id="cd03811">
    <property type="entry name" value="GT4_GT28_WabH-like"/>
    <property type="match status" value="1"/>
</dbReference>
<dbReference type="Pfam" id="PF04464">
    <property type="entry name" value="Glyphos_transf"/>
    <property type="match status" value="1"/>
</dbReference>
<protein>
    <submittedName>
        <fullName evidence="9">Glycosyltransferase</fullName>
    </submittedName>
</protein>
<dbReference type="InterPro" id="IPR007554">
    <property type="entry name" value="Glycerophosphate_synth"/>
</dbReference>
<keyword evidence="10" id="KW-1185">Reference proteome</keyword>
<dbReference type="InterPro" id="IPR051612">
    <property type="entry name" value="Teichoic_Acid_Biosynth"/>
</dbReference>
<gene>
    <name evidence="9" type="ORF">V3851_20140</name>
</gene>
<evidence type="ECO:0000256" key="2">
    <source>
        <dbReference type="ARBA" id="ARBA00010488"/>
    </source>
</evidence>
<dbReference type="EMBL" id="JAZHPZ010000012">
    <property type="protein sequence ID" value="MEF2968145.1"/>
    <property type="molecule type" value="Genomic_DNA"/>
</dbReference>
<dbReference type="Gene3D" id="3.40.50.2000">
    <property type="entry name" value="Glycogen Phosphorylase B"/>
    <property type="match status" value="2"/>
</dbReference>
<proteinExistence type="inferred from homology"/>